<protein>
    <submittedName>
        <fullName evidence="8">ABC-type oligopeptide transport system, periplasmic component</fullName>
    </submittedName>
</protein>
<dbReference type="Pfam" id="PF00496">
    <property type="entry name" value="SBP_bac_5"/>
    <property type="match status" value="1"/>
</dbReference>
<reference evidence="8 9" key="1">
    <citation type="journal article" date="2015" name="Genome Announc.">
        <title>Expanding the biotechnology potential of lactobacilli through comparative genomics of 213 strains and associated genera.</title>
        <authorList>
            <person name="Sun Z."/>
            <person name="Harris H.M."/>
            <person name="McCann A."/>
            <person name="Guo C."/>
            <person name="Argimon S."/>
            <person name="Zhang W."/>
            <person name="Yang X."/>
            <person name="Jeffery I.B."/>
            <person name="Cooney J.C."/>
            <person name="Kagawa T.F."/>
            <person name="Liu W."/>
            <person name="Song Y."/>
            <person name="Salvetti E."/>
            <person name="Wrobel A."/>
            <person name="Rasinkangas P."/>
            <person name="Parkhill J."/>
            <person name="Rea M.C."/>
            <person name="O'Sullivan O."/>
            <person name="Ritari J."/>
            <person name="Douillard F.P."/>
            <person name="Paul Ross R."/>
            <person name="Yang R."/>
            <person name="Briner A.E."/>
            <person name="Felis G.E."/>
            <person name="de Vos W.M."/>
            <person name="Barrangou R."/>
            <person name="Klaenhammer T.R."/>
            <person name="Caufield P.W."/>
            <person name="Cui Y."/>
            <person name="Zhang H."/>
            <person name="O'Toole P.W."/>
        </authorList>
    </citation>
    <scope>NUCLEOTIDE SEQUENCE [LARGE SCALE GENOMIC DNA]</scope>
    <source>
        <strain evidence="8 9">DSM 19394</strain>
    </source>
</reference>
<name>A0A0R1LG71_9LACO</name>
<dbReference type="PANTHER" id="PTHR30290">
    <property type="entry name" value="PERIPLASMIC BINDING COMPONENT OF ABC TRANSPORTER"/>
    <property type="match status" value="1"/>
</dbReference>
<dbReference type="AlphaFoldDB" id="A0A0R1LG71"/>
<dbReference type="STRING" id="1423715.FD25_GL000384"/>
<dbReference type="CDD" id="cd08504">
    <property type="entry name" value="PBP2_OppA"/>
    <property type="match status" value="1"/>
</dbReference>
<dbReference type="Gene3D" id="3.90.76.10">
    <property type="entry name" value="Dipeptide-binding Protein, Domain 1"/>
    <property type="match status" value="1"/>
</dbReference>
<dbReference type="Gene3D" id="3.40.190.10">
    <property type="entry name" value="Periplasmic binding protein-like II"/>
    <property type="match status" value="1"/>
</dbReference>
<evidence type="ECO:0000313" key="8">
    <source>
        <dbReference type="EMBL" id="KRK94424.1"/>
    </source>
</evidence>
<evidence type="ECO:0000256" key="4">
    <source>
        <dbReference type="ARBA" id="ARBA00022729"/>
    </source>
</evidence>
<keyword evidence="5" id="KW-0571">Peptide transport</keyword>
<dbReference type="PIRSF" id="PIRSF002741">
    <property type="entry name" value="MppA"/>
    <property type="match status" value="1"/>
</dbReference>
<dbReference type="PATRIC" id="fig|1423715.3.peg.399"/>
<dbReference type="EMBL" id="AZDV01000026">
    <property type="protein sequence ID" value="KRK94424.1"/>
    <property type="molecule type" value="Genomic_DNA"/>
</dbReference>
<keyword evidence="4 6" id="KW-0732">Signal</keyword>
<dbReference type="GO" id="GO:0043190">
    <property type="term" value="C:ATP-binding cassette (ABC) transporter complex"/>
    <property type="evidence" value="ECO:0007669"/>
    <property type="project" value="InterPro"/>
</dbReference>
<dbReference type="GO" id="GO:1904680">
    <property type="term" value="F:peptide transmembrane transporter activity"/>
    <property type="evidence" value="ECO:0007669"/>
    <property type="project" value="TreeGrafter"/>
</dbReference>
<evidence type="ECO:0000256" key="2">
    <source>
        <dbReference type="ARBA" id="ARBA00005695"/>
    </source>
</evidence>
<evidence type="ECO:0000259" key="7">
    <source>
        <dbReference type="Pfam" id="PF00496"/>
    </source>
</evidence>
<proteinExistence type="inferred from homology"/>
<feature type="domain" description="Solute-binding protein family 5" evidence="7">
    <location>
        <begin position="87"/>
        <end position="470"/>
    </location>
</feature>
<dbReference type="InterPro" id="IPR039424">
    <property type="entry name" value="SBP_5"/>
</dbReference>
<feature type="chain" id="PRO_5039573809" evidence="6">
    <location>
        <begin position="26"/>
        <end position="554"/>
    </location>
</feature>
<feature type="signal peptide" evidence="6">
    <location>
        <begin position="1"/>
        <end position="25"/>
    </location>
</feature>
<dbReference type="GO" id="GO:0015833">
    <property type="term" value="P:peptide transport"/>
    <property type="evidence" value="ECO:0007669"/>
    <property type="project" value="UniProtKB-KW"/>
</dbReference>
<evidence type="ECO:0000256" key="6">
    <source>
        <dbReference type="SAM" id="SignalP"/>
    </source>
</evidence>
<organism evidence="8 9">
    <name type="scientific">Levilactobacillus acidifarinae DSM 19394 = JCM 15949</name>
    <dbReference type="NCBI Taxonomy" id="1423715"/>
    <lineage>
        <taxon>Bacteria</taxon>
        <taxon>Bacillati</taxon>
        <taxon>Bacillota</taxon>
        <taxon>Bacilli</taxon>
        <taxon>Lactobacillales</taxon>
        <taxon>Lactobacillaceae</taxon>
        <taxon>Levilactobacillus</taxon>
    </lineage>
</organism>
<dbReference type="GO" id="GO:0042597">
    <property type="term" value="C:periplasmic space"/>
    <property type="evidence" value="ECO:0007669"/>
    <property type="project" value="UniProtKB-ARBA"/>
</dbReference>
<evidence type="ECO:0000313" key="9">
    <source>
        <dbReference type="Proteomes" id="UP000051955"/>
    </source>
</evidence>
<keyword evidence="5" id="KW-0653">Protein transport</keyword>
<keyword evidence="9" id="KW-1185">Reference proteome</keyword>
<sequence length="554" mass="60944">MAFMKYHKLYLSFAALGAVSLLTLAGCGQQASGHSGHGKYAANQTLNWTELQELSTADLSKVTDTVSFTMLQSTQEGLYRLDAKGKPQLAIATHARLSNGAKTYTFDLRHNAHWSNGDPVTAQDFVYSWRRTLTPKTAAQMQSYLFPVVNAKAINAGKLPASALGIHAQGKYRLVVNLTKPVAYWKTLLAWPLFYPENAKVVTKNGNRYGTSSARVVSDGPYQLTKWNGTSKTWTLAKNPHYWNHANVHLTAINYQVNESTTTSYNIFTAKKADETLLSGQQVKNNLNNPNFVKRLPTGTQRLDLNQKKVPALRNVQVRQALSAAINRQQLVKNVLQDGSVASSGLVPVGMGNNPQTGEDFSREAGVPQATAYDLSRAKALLQKGYRATHTHQLHLTLSVGDVDATKQTAEFLQSSLEKLPGVKIAVKAVPYVQLINQQSAGNYQLTLSGAQSVMADPNEFLDNYLTHTSDNITGFTNAQFDRLMDQADNQDGNQPAVRWQKLVAAEKVLMTQQATIPLFQQAKSQLLRTTVKGIIYNPAGVPFDFTHAYMGRA</sequence>
<dbReference type="Proteomes" id="UP000051955">
    <property type="component" value="Unassembled WGS sequence"/>
</dbReference>
<comment type="caution">
    <text evidence="8">The sequence shown here is derived from an EMBL/GenBank/DDBJ whole genome shotgun (WGS) entry which is preliminary data.</text>
</comment>
<dbReference type="GO" id="GO:0030313">
    <property type="term" value="C:cell envelope"/>
    <property type="evidence" value="ECO:0007669"/>
    <property type="project" value="UniProtKB-SubCell"/>
</dbReference>
<dbReference type="SUPFAM" id="SSF53850">
    <property type="entry name" value="Periplasmic binding protein-like II"/>
    <property type="match status" value="1"/>
</dbReference>
<dbReference type="PANTHER" id="PTHR30290:SF10">
    <property type="entry name" value="PERIPLASMIC OLIGOPEPTIDE-BINDING PROTEIN-RELATED"/>
    <property type="match status" value="1"/>
</dbReference>
<keyword evidence="3" id="KW-0813">Transport</keyword>
<dbReference type="Gene3D" id="3.10.105.10">
    <property type="entry name" value="Dipeptide-binding Protein, Domain 3"/>
    <property type="match status" value="1"/>
</dbReference>
<accession>A0A0R1LG71</accession>
<evidence type="ECO:0000256" key="3">
    <source>
        <dbReference type="ARBA" id="ARBA00022448"/>
    </source>
</evidence>
<evidence type="ECO:0000256" key="1">
    <source>
        <dbReference type="ARBA" id="ARBA00004196"/>
    </source>
</evidence>
<gene>
    <name evidence="8" type="ORF">FD25_GL000384</name>
</gene>
<evidence type="ECO:0000256" key="5">
    <source>
        <dbReference type="ARBA" id="ARBA00022856"/>
    </source>
</evidence>
<dbReference type="FunFam" id="3.90.76.10:FF:000001">
    <property type="entry name" value="Oligopeptide ABC transporter substrate-binding protein"/>
    <property type="match status" value="1"/>
</dbReference>
<dbReference type="InterPro" id="IPR000914">
    <property type="entry name" value="SBP_5_dom"/>
</dbReference>
<comment type="subcellular location">
    <subcellularLocation>
        <location evidence="1">Cell envelope</location>
    </subcellularLocation>
</comment>
<dbReference type="InterPro" id="IPR030678">
    <property type="entry name" value="Peptide/Ni-bd"/>
</dbReference>
<comment type="similarity">
    <text evidence="2">Belongs to the bacterial solute-binding protein 5 family.</text>
</comment>
<dbReference type="PROSITE" id="PS51257">
    <property type="entry name" value="PROKAR_LIPOPROTEIN"/>
    <property type="match status" value="1"/>
</dbReference>